<reference evidence="1" key="1">
    <citation type="submission" date="2023-10" db="EMBL/GenBank/DDBJ databases">
        <authorList>
            <person name="Rodriguez Cubillos JULIANA M."/>
            <person name="De Vega J."/>
        </authorList>
    </citation>
    <scope>NUCLEOTIDE SEQUENCE</scope>
</reference>
<accession>A0ACB0LL12</accession>
<sequence>MAYAKFVLLSVFLLATFVTFPIKKVETRCSPGNCTLFEPCIGCCNTHCYCVGVPTGICLPDSYKDAVKIVGENLICQNDVECKNKGAGNFCVRSPKPDLEYGVCANFTSEAENLIFKIFSKFKFTKDFAKFKLTA</sequence>
<dbReference type="EMBL" id="CASHSV030000615">
    <property type="protein sequence ID" value="CAJ2670204.1"/>
    <property type="molecule type" value="Genomic_DNA"/>
</dbReference>
<proteinExistence type="predicted"/>
<evidence type="ECO:0000313" key="2">
    <source>
        <dbReference type="Proteomes" id="UP001177021"/>
    </source>
</evidence>
<evidence type="ECO:0000313" key="1">
    <source>
        <dbReference type="EMBL" id="CAJ2670204.1"/>
    </source>
</evidence>
<keyword evidence="2" id="KW-1185">Reference proteome</keyword>
<comment type="caution">
    <text evidence="1">The sequence shown here is derived from an EMBL/GenBank/DDBJ whole genome shotgun (WGS) entry which is preliminary data.</text>
</comment>
<name>A0ACB0LL12_TRIPR</name>
<organism evidence="1 2">
    <name type="scientific">Trifolium pratense</name>
    <name type="common">Red clover</name>
    <dbReference type="NCBI Taxonomy" id="57577"/>
    <lineage>
        <taxon>Eukaryota</taxon>
        <taxon>Viridiplantae</taxon>
        <taxon>Streptophyta</taxon>
        <taxon>Embryophyta</taxon>
        <taxon>Tracheophyta</taxon>
        <taxon>Spermatophyta</taxon>
        <taxon>Magnoliopsida</taxon>
        <taxon>eudicotyledons</taxon>
        <taxon>Gunneridae</taxon>
        <taxon>Pentapetalae</taxon>
        <taxon>rosids</taxon>
        <taxon>fabids</taxon>
        <taxon>Fabales</taxon>
        <taxon>Fabaceae</taxon>
        <taxon>Papilionoideae</taxon>
        <taxon>50 kb inversion clade</taxon>
        <taxon>NPAAA clade</taxon>
        <taxon>Hologalegina</taxon>
        <taxon>IRL clade</taxon>
        <taxon>Trifolieae</taxon>
        <taxon>Trifolium</taxon>
    </lineage>
</organism>
<protein>
    <submittedName>
        <fullName evidence="1">Uncharacterized protein</fullName>
    </submittedName>
</protein>
<dbReference type="Proteomes" id="UP001177021">
    <property type="component" value="Unassembled WGS sequence"/>
</dbReference>
<gene>
    <name evidence="1" type="ORF">MILVUS5_LOCUS34274</name>
</gene>